<evidence type="ECO:0000256" key="2">
    <source>
        <dbReference type="ARBA" id="ARBA00022741"/>
    </source>
</evidence>
<evidence type="ECO:0000256" key="5">
    <source>
        <dbReference type="ARBA" id="ARBA00023136"/>
    </source>
</evidence>
<evidence type="ECO:0000256" key="4">
    <source>
        <dbReference type="ARBA" id="ARBA00023134"/>
    </source>
</evidence>
<feature type="coiled-coil region" evidence="6">
    <location>
        <begin position="282"/>
        <end position="309"/>
    </location>
</feature>
<keyword evidence="6" id="KW-0175">Coiled coil</keyword>
<dbReference type="RefSeq" id="WP_161919266.1">
    <property type="nucleotide sequence ID" value="NZ_JAACYS010000003.1"/>
</dbReference>
<dbReference type="Pfam" id="PF00350">
    <property type="entry name" value="Dynamin_N"/>
    <property type="match status" value="2"/>
</dbReference>
<protein>
    <submittedName>
        <fullName evidence="8">Dynamin family protein</fullName>
    </submittedName>
</protein>
<feature type="coiled-coil region" evidence="6">
    <location>
        <begin position="692"/>
        <end position="733"/>
    </location>
</feature>
<dbReference type="SUPFAM" id="SSF52540">
    <property type="entry name" value="P-loop containing nucleoside triphosphate hydrolases"/>
    <property type="match status" value="2"/>
</dbReference>
<dbReference type="PANTHER" id="PTHR10465:SF0">
    <property type="entry name" value="SARCALUMENIN"/>
    <property type="match status" value="1"/>
</dbReference>
<comment type="caution">
    <text evidence="8">The sequence shown here is derived from an EMBL/GenBank/DDBJ whole genome shotgun (WGS) entry which is preliminary data.</text>
</comment>
<evidence type="ECO:0000313" key="9">
    <source>
        <dbReference type="Proteomes" id="UP000743899"/>
    </source>
</evidence>
<dbReference type="InterPro" id="IPR027417">
    <property type="entry name" value="P-loop_NTPase"/>
</dbReference>
<keyword evidence="2" id="KW-0547">Nucleotide-binding</keyword>
<keyword evidence="3" id="KW-0378">Hydrolase</keyword>
<evidence type="ECO:0000259" key="7">
    <source>
        <dbReference type="Pfam" id="PF00350"/>
    </source>
</evidence>
<keyword evidence="9" id="KW-1185">Reference proteome</keyword>
<dbReference type="PANTHER" id="PTHR10465">
    <property type="entry name" value="TRANSMEMBRANE GTPASE FZO1"/>
    <property type="match status" value="1"/>
</dbReference>
<sequence length="1215" mass="140612">MKQQLVDITKSESINLQKLYQFFTYYEQQQDNIRAEKVKDLLRKELSGEINVVFCGHFSAGKSTMINTLSGENILPTSPIPTSANLVKIKFGTKHYAKFNLQDGRAIYHPAPFDLNKIKDLFKDGEMIHSIEIELPNGNLPKGAVIMDTPGIDSTDQAHKLATESAMHLADAVFYVMDYNHVQAEENFLFTKEMQNFGKDVYLIVNMIDKHQEHEIPMETFKQSVIESFAAWSIYPKGIFYTSLKDFNHPHNNFPQLKEKLVEIFSSVEVNSVDASLNLLMDEHLQKIAEDQEEEIEQLNKIVHSLSDEQRNNLHNEFTEITKEINKLTDIVTTFEKEKDDELETILKNAYLMPAETRELAKQYLESLQKDFKVGFLFAKKKTEEKRKEILQTFQNALRENTNTQIVWHLKTMLLNFMKKYEIIDRSLENKIQTISINISEDMLANSVKQGALVTGQSVLNYTNDVANQVKVFTRRMVDEFFEVMKSHILEASADQLNELESKKEKIERFIQADNRLQELNENYQQVKNHLLHLMEQQEEITDSVREDLQQIFNNENEIVVDFDTFIHTEGITEKDQQPKIERRKKVNKSREVEANQHEKTIMKLIEGAQILKNTPTMEKVAETLVERAKRLKNQQFTVALFGAFSAGKSSFANALMGEKILPVSPNPTTASINRILPADDEHSHETGIVKLKNKQMLLDDLNEALQHFNLKASSLEEAYELAEKTMDGAVEERNQMHLSFLKAFRKGYRNFETQLGDEITVSKKEFQQFVAEEDKSCFVEWINFYYKSPVTDKGITLVDTPGADSINARHTGVSFEYIKNADAIIFVTYYNHAFSKADREFLIQLGRVKDQFALDKMFFIVNAVDLANNEEELEDVLNYIDHQLVQFGIRNANLYPVSSLNALKEKLTGERLESNFPEFEESFYHFITGELKEMAINAAETEWKHAIDRVKVLVESASSDINEKEQKLKQYNEQKQKVQKIIDNISLDVIKEQITQELKELVYYINQRNGLRFSDFFKESFNPATIKGSSSEAKQALRPAMKELLASIGFDLTQELRATTIRMENFVNKELASLRDSLISQINKINENLTFTVFENEKIETPDFENELKTLPMDFFTKELGMFKNTKTFFEKNERKQMEEAIQKRLKEPIADYLQKGENTLQPVIDSMLSSGFNRLVNDLQQQLEEQFAGWMSVLENKIDIDLLKQNLQQLENM</sequence>
<proteinExistence type="predicted"/>
<keyword evidence="5" id="KW-0472">Membrane</keyword>
<evidence type="ECO:0000313" key="8">
    <source>
        <dbReference type="EMBL" id="NCU16435.1"/>
    </source>
</evidence>
<evidence type="ECO:0000256" key="6">
    <source>
        <dbReference type="SAM" id="Coils"/>
    </source>
</evidence>
<dbReference type="InterPro" id="IPR027094">
    <property type="entry name" value="Mitofusin_fam"/>
</dbReference>
<dbReference type="CDD" id="cd09912">
    <property type="entry name" value="DLP_2"/>
    <property type="match status" value="2"/>
</dbReference>
<evidence type="ECO:0000256" key="3">
    <source>
        <dbReference type="ARBA" id="ARBA00022801"/>
    </source>
</evidence>
<dbReference type="EMBL" id="JAACYS010000003">
    <property type="protein sequence ID" value="NCU16435.1"/>
    <property type="molecule type" value="Genomic_DNA"/>
</dbReference>
<comment type="subcellular location">
    <subcellularLocation>
        <location evidence="1">Membrane</location>
    </subcellularLocation>
</comment>
<feature type="coiled-coil region" evidence="6">
    <location>
        <begin position="948"/>
        <end position="989"/>
    </location>
</feature>
<name>A0ABX0A4R1_9BACI</name>
<feature type="domain" description="Dynamin N-terminal" evidence="7">
    <location>
        <begin position="639"/>
        <end position="864"/>
    </location>
</feature>
<feature type="coiled-coil region" evidence="6">
    <location>
        <begin position="490"/>
        <end position="537"/>
    </location>
</feature>
<keyword evidence="4" id="KW-0342">GTP-binding</keyword>
<accession>A0ABX0A4R1</accession>
<dbReference type="Gene3D" id="3.40.50.300">
    <property type="entry name" value="P-loop containing nucleotide triphosphate hydrolases"/>
    <property type="match status" value="2"/>
</dbReference>
<gene>
    <name evidence="8" type="ORF">GW534_01425</name>
</gene>
<organism evidence="8 9">
    <name type="scientific">Pallidibacillus pasinlerensis</name>
    <dbReference type="NCBI Taxonomy" id="2703818"/>
    <lineage>
        <taxon>Bacteria</taxon>
        <taxon>Bacillati</taxon>
        <taxon>Bacillota</taxon>
        <taxon>Bacilli</taxon>
        <taxon>Bacillales</taxon>
        <taxon>Bacillaceae</taxon>
        <taxon>Pallidibacillus</taxon>
    </lineage>
</organism>
<dbReference type="InterPro" id="IPR045063">
    <property type="entry name" value="Dynamin_N"/>
</dbReference>
<evidence type="ECO:0000256" key="1">
    <source>
        <dbReference type="ARBA" id="ARBA00004370"/>
    </source>
</evidence>
<feature type="domain" description="Dynamin N-terminal" evidence="7">
    <location>
        <begin position="52"/>
        <end position="206"/>
    </location>
</feature>
<reference evidence="8 9" key="1">
    <citation type="submission" date="2020-01" db="EMBL/GenBank/DDBJ databases">
        <title>A novel Bacillus sp. from Pasinler.</title>
        <authorList>
            <person name="Adiguzel A."/>
            <person name="Ay H."/>
            <person name="Baltaci M.O."/>
        </authorList>
    </citation>
    <scope>NUCLEOTIDE SEQUENCE [LARGE SCALE GENOMIC DNA]</scope>
    <source>
        <strain evidence="8 9">P1</strain>
    </source>
</reference>
<dbReference type="Proteomes" id="UP000743899">
    <property type="component" value="Unassembled WGS sequence"/>
</dbReference>